<comment type="caution">
    <text evidence="2">The sequence shown here is derived from an EMBL/GenBank/DDBJ whole genome shotgun (WGS) entry which is preliminary data.</text>
</comment>
<feature type="region of interest" description="Disordered" evidence="1">
    <location>
        <begin position="328"/>
        <end position="347"/>
    </location>
</feature>
<accession>A0AAN6F8A1</accession>
<feature type="compositionally biased region" description="Polar residues" evidence="1">
    <location>
        <begin position="533"/>
        <end position="542"/>
    </location>
</feature>
<proteinExistence type="predicted"/>
<name>A0AAN6F8A1_9PEZI</name>
<evidence type="ECO:0000256" key="1">
    <source>
        <dbReference type="SAM" id="MobiDB-lite"/>
    </source>
</evidence>
<evidence type="ECO:0000313" key="3">
    <source>
        <dbReference type="Proteomes" id="UP001168146"/>
    </source>
</evidence>
<reference evidence="2" key="1">
    <citation type="submission" date="2021-12" db="EMBL/GenBank/DDBJ databases">
        <title>Black yeast isolated from Biological Soil Crust.</title>
        <authorList>
            <person name="Kurbessoian T."/>
        </authorList>
    </citation>
    <scope>NUCLEOTIDE SEQUENCE</scope>
    <source>
        <strain evidence="2">CCFEE 5208</strain>
    </source>
</reference>
<sequence length="604" mass="66691">MGRRPMQQKAPGPFANRLSRPSAATKQGLKRQGEYQDNVKRGRRRETSTSHATMAALYDEYMDISDNGRVSVEMFDDNEPDDSDDSDSGASIDGRLGLGGLFSGSGESQAPGAVPRISDAPSSGPEGSYMSVDEPLQHEAHPTGYPENTQLQNTAYYQDASTFVYPGAPLWRLPQVDPVLATKRFPALSQLVVSEAAHIFYANCQRLRKNWSCDPTSALPKYFHASTPYSLVLLRQLGMLSSYSNKNMLAVHVILHHHWQQRLASRNIHGPISSGLRSFQTIRPAQNISKYPGKGGHCETEIQENIYGITLQDTCATLRSIKRAVAGANEADDQPAPSSELTSSKLVKEATGINSSTTDVSVGTALRELQATRRAKKTAKRRRRALRSEVRRPLMTDHNNMMRDHVGGILMPEVPGPPSSELSRHENLMLREREQQNRVARIELRERVQDLQVAVRQLTKGEREACTQPALLRTQLTSAEEVSKQVSQSMASGLRFEVDPSQQDAATRARLGSLAQTGGLSDVRPREQLPGLDNNTHGTQPTQLPIRALGASHTTLHNGAEMRAEETTGMRAIELERLGQKPLPQVPMPWPKKASTTGKKWYDS</sequence>
<feature type="compositionally biased region" description="Acidic residues" evidence="1">
    <location>
        <begin position="74"/>
        <end position="87"/>
    </location>
</feature>
<gene>
    <name evidence="2" type="ORF">LTR82_015239</name>
</gene>
<dbReference type="EMBL" id="JASUXU010000082">
    <property type="protein sequence ID" value="KAK0309187.1"/>
    <property type="molecule type" value="Genomic_DNA"/>
</dbReference>
<organism evidence="2 3">
    <name type="scientific">Friedmanniomyces endolithicus</name>
    <dbReference type="NCBI Taxonomy" id="329885"/>
    <lineage>
        <taxon>Eukaryota</taxon>
        <taxon>Fungi</taxon>
        <taxon>Dikarya</taxon>
        <taxon>Ascomycota</taxon>
        <taxon>Pezizomycotina</taxon>
        <taxon>Dothideomycetes</taxon>
        <taxon>Dothideomycetidae</taxon>
        <taxon>Mycosphaerellales</taxon>
        <taxon>Teratosphaeriaceae</taxon>
        <taxon>Friedmanniomyces</taxon>
    </lineage>
</organism>
<feature type="region of interest" description="Disordered" evidence="1">
    <location>
        <begin position="513"/>
        <end position="542"/>
    </location>
</feature>
<feature type="region of interest" description="Disordered" evidence="1">
    <location>
        <begin position="580"/>
        <end position="604"/>
    </location>
</feature>
<evidence type="ECO:0000313" key="2">
    <source>
        <dbReference type="EMBL" id="KAK0309187.1"/>
    </source>
</evidence>
<feature type="region of interest" description="Disordered" evidence="1">
    <location>
        <begin position="1"/>
        <end position="54"/>
    </location>
</feature>
<protein>
    <submittedName>
        <fullName evidence="2">Uncharacterized protein</fullName>
    </submittedName>
</protein>
<dbReference type="AlphaFoldDB" id="A0AAN6F8A1"/>
<feature type="compositionally biased region" description="Polar residues" evidence="1">
    <location>
        <begin position="336"/>
        <end position="345"/>
    </location>
</feature>
<feature type="region of interest" description="Disordered" evidence="1">
    <location>
        <begin position="72"/>
        <end position="131"/>
    </location>
</feature>
<feature type="compositionally biased region" description="Basic and acidic residues" evidence="1">
    <location>
        <begin position="31"/>
        <end position="48"/>
    </location>
</feature>
<dbReference type="Proteomes" id="UP001168146">
    <property type="component" value="Unassembled WGS sequence"/>
</dbReference>